<dbReference type="Proteomes" id="UP001527052">
    <property type="component" value="Unassembled WGS sequence"/>
</dbReference>
<reference evidence="1 2" key="1">
    <citation type="submission" date="2022-05" db="EMBL/GenBank/DDBJ databases">
        <title>Genome Sequencing of Bee-Associated Microbes.</title>
        <authorList>
            <person name="Dunlap C."/>
        </authorList>
    </citation>
    <scope>NUCLEOTIDE SEQUENCE [LARGE SCALE GENOMIC DNA]</scope>
    <source>
        <strain evidence="1 2">NRRL BD-083</strain>
    </source>
</reference>
<keyword evidence="2" id="KW-1185">Reference proteome</keyword>
<sequence>MANDMAGNTTPNEMNQIGPSTVKKLVDSFLEDELPTRLEGRKVMSNKESIYTKCNKSCGHRFYIKHFKVDKIFYYCTVKPFSDSFLGIKF</sequence>
<name>A0ABT4EWN1_9BACI</name>
<comment type="caution">
    <text evidence="1">The sequence shown here is derived from an EMBL/GenBank/DDBJ whole genome shotgun (WGS) entry which is preliminary data.</text>
</comment>
<proteinExistence type="predicted"/>
<gene>
    <name evidence="1" type="ORF">M5W82_21385</name>
</gene>
<accession>A0ABT4EWN1</accession>
<evidence type="ECO:0000313" key="2">
    <source>
        <dbReference type="Proteomes" id="UP001527052"/>
    </source>
</evidence>
<evidence type="ECO:0000313" key="1">
    <source>
        <dbReference type="EMBL" id="MCY9549438.1"/>
    </source>
</evidence>
<protein>
    <submittedName>
        <fullName evidence="1">Uncharacterized protein</fullName>
    </submittedName>
</protein>
<organism evidence="1 2">
    <name type="scientific">Lysinibacillus xylanilyticus</name>
    <dbReference type="NCBI Taxonomy" id="582475"/>
    <lineage>
        <taxon>Bacteria</taxon>
        <taxon>Bacillati</taxon>
        <taxon>Bacillota</taxon>
        <taxon>Bacilli</taxon>
        <taxon>Bacillales</taxon>
        <taxon>Bacillaceae</taxon>
        <taxon>Lysinibacillus</taxon>
    </lineage>
</organism>
<dbReference type="RefSeq" id="WP_268639395.1">
    <property type="nucleotide sequence ID" value="NZ_JAMDLZ010000042.1"/>
</dbReference>
<dbReference type="EMBL" id="JAMDLZ010000042">
    <property type="protein sequence ID" value="MCY9549438.1"/>
    <property type="molecule type" value="Genomic_DNA"/>
</dbReference>